<dbReference type="PANTHER" id="PTHR45138">
    <property type="entry name" value="REGULATORY COMPONENTS OF SENSORY TRANSDUCTION SYSTEM"/>
    <property type="match status" value="1"/>
</dbReference>
<sequence length="324" mass="37396">MISQIGEIAELIPHVPQDTKCEHVNQIFKENPQLQGVVVIRKEGSQLSLVMRARFYQTMGTLYGYNIYMGRPIDLIMKQEPLVVEYGHSITEVSKLAMNRPEEELYDYVIVTRNDEFYGVVSIRNLLLNFAEIQTQIATFLNPLTGLPGNLSIREKLKQVLEWEQFSMLYIDLDNFKAYNDIYGFSAGDKLIQATATILKGFIYQPDSFVGHIGGDDFVAIVNHHDYRQLSQSIIEHFDDMIGSFYSDIHLRQKYVLTENRAGEMEKIPLVGISIAVVTNEWRQFESEEEIVNESTRIKKRCKADKHSCYYANNYVPEMQVPWA</sequence>
<proteinExistence type="predicted"/>
<feature type="domain" description="GGDEF" evidence="1">
    <location>
        <begin position="164"/>
        <end position="315"/>
    </location>
</feature>
<reference evidence="3" key="1">
    <citation type="journal article" date="2019" name="Int. J. Syst. Evol. Microbiol.">
        <title>The Global Catalogue of Microorganisms (GCM) 10K type strain sequencing project: providing services to taxonomists for standard genome sequencing and annotation.</title>
        <authorList>
            <consortium name="The Broad Institute Genomics Platform"/>
            <consortium name="The Broad Institute Genome Sequencing Center for Infectious Disease"/>
            <person name="Wu L."/>
            <person name="Ma J."/>
        </authorList>
    </citation>
    <scope>NUCLEOTIDE SEQUENCE [LARGE SCALE GENOMIC DNA]</scope>
    <source>
        <strain evidence="3">CGMCC 1.12769</strain>
    </source>
</reference>
<evidence type="ECO:0000259" key="1">
    <source>
        <dbReference type="PROSITE" id="PS50887"/>
    </source>
</evidence>
<dbReference type="SMART" id="SM00267">
    <property type="entry name" value="GGDEF"/>
    <property type="match status" value="1"/>
</dbReference>
<name>A0ABQ1YPU1_9BACL</name>
<gene>
    <name evidence="2" type="ORF">GCM10008013_36670</name>
</gene>
<dbReference type="PANTHER" id="PTHR45138:SF25">
    <property type="entry name" value="GGDEF DOMAIN PROTEIN"/>
    <property type="match status" value="1"/>
</dbReference>
<dbReference type="Pfam" id="PF00990">
    <property type="entry name" value="GGDEF"/>
    <property type="match status" value="1"/>
</dbReference>
<dbReference type="Gene3D" id="3.30.70.270">
    <property type="match status" value="1"/>
</dbReference>
<comment type="caution">
    <text evidence="2">The sequence shown here is derived from an EMBL/GenBank/DDBJ whole genome shotgun (WGS) entry which is preliminary data.</text>
</comment>
<dbReference type="InterPro" id="IPR050469">
    <property type="entry name" value="Diguanylate_Cyclase"/>
</dbReference>
<accession>A0ABQ1YPU1</accession>
<dbReference type="CDD" id="cd01949">
    <property type="entry name" value="GGDEF"/>
    <property type="match status" value="1"/>
</dbReference>
<evidence type="ECO:0000313" key="3">
    <source>
        <dbReference type="Proteomes" id="UP000659344"/>
    </source>
</evidence>
<evidence type="ECO:0000313" key="2">
    <source>
        <dbReference type="EMBL" id="GGH32319.1"/>
    </source>
</evidence>
<protein>
    <recommendedName>
        <fullName evidence="1">GGDEF domain-containing protein</fullName>
    </recommendedName>
</protein>
<dbReference type="PROSITE" id="PS50887">
    <property type="entry name" value="GGDEF"/>
    <property type="match status" value="1"/>
</dbReference>
<dbReference type="SUPFAM" id="SSF55073">
    <property type="entry name" value="Nucleotide cyclase"/>
    <property type="match status" value="1"/>
</dbReference>
<dbReference type="Pfam" id="PF00571">
    <property type="entry name" value="CBS"/>
    <property type="match status" value="1"/>
</dbReference>
<dbReference type="InterPro" id="IPR000160">
    <property type="entry name" value="GGDEF_dom"/>
</dbReference>
<dbReference type="InterPro" id="IPR029787">
    <property type="entry name" value="Nucleotide_cyclase"/>
</dbReference>
<dbReference type="InterPro" id="IPR043128">
    <property type="entry name" value="Rev_trsase/Diguanyl_cyclase"/>
</dbReference>
<dbReference type="Proteomes" id="UP000659344">
    <property type="component" value="Unassembled WGS sequence"/>
</dbReference>
<dbReference type="SUPFAM" id="SSF54631">
    <property type="entry name" value="CBS-domain pair"/>
    <property type="match status" value="1"/>
</dbReference>
<dbReference type="InterPro" id="IPR000644">
    <property type="entry name" value="CBS_dom"/>
</dbReference>
<dbReference type="InterPro" id="IPR046342">
    <property type="entry name" value="CBS_dom_sf"/>
</dbReference>
<dbReference type="NCBIfam" id="TIGR00254">
    <property type="entry name" value="GGDEF"/>
    <property type="match status" value="1"/>
</dbReference>
<dbReference type="RefSeq" id="WP_188541294.1">
    <property type="nucleotide sequence ID" value="NZ_BMFT01000002.1"/>
</dbReference>
<keyword evidence="3" id="KW-1185">Reference proteome</keyword>
<organism evidence="2 3">
    <name type="scientific">Paenibacillus segetis</name>
    <dbReference type="NCBI Taxonomy" id="1325360"/>
    <lineage>
        <taxon>Bacteria</taxon>
        <taxon>Bacillati</taxon>
        <taxon>Bacillota</taxon>
        <taxon>Bacilli</taxon>
        <taxon>Bacillales</taxon>
        <taxon>Paenibacillaceae</taxon>
        <taxon>Paenibacillus</taxon>
    </lineage>
</organism>
<dbReference type="EMBL" id="BMFT01000002">
    <property type="protein sequence ID" value="GGH32319.1"/>
    <property type="molecule type" value="Genomic_DNA"/>
</dbReference>